<sequence length="120" mass="14565">MVLYDFNKIWLLSGGQPRLMLRYFKYLYLERVDYRFLKGTNFILNPEIVVNNPMRLPQHKLAEYLGLCALRNYANYQQYREVNLDMEYFPNYIPRQVVDENPLIAINKSKILFKYEENNI</sequence>
<evidence type="ECO:0000313" key="1">
    <source>
        <dbReference type="EMBL" id="AUG85058.1"/>
    </source>
</evidence>
<gene>
    <name evidence="1" type="ORF">CETO_51</name>
</gene>
<dbReference type="Proteomes" id="UP000240819">
    <property type="component" value="Segment"/>
</dbReference>
<reference evidence="1 2" key="1">
    <citation type="submission" date="2017-12" db="EMBL/GenBank/DDBJ databases">
        <authorList>
            <person name="Lestochi C.V."/>
            <person name="Miller K.C."/>
            <person name="Miller J.S."/>
            <person name="Stanton M.L."/>
            <person name="Broussard G.W."/>
        </authorList>
    </citation>
    <scope>NUCLEOTIDE SEQUENCE [LARGE SCALE GENOMIC DNA]</scope>
</reference>
<evidence type="ECO:0000313" key="2">
    <source>
        <dbReference type="Proteomes" id="UP000240819"/>
    </source>
</evidence>
<protein>
    <submittedName>
        <fullName evidence="1">Uncharacterized protein</fullName>
    </submittedName>
</protein>
<proteinExistence type="predicted"/>
<dbReference type="EMBL" id="MG649966">
    <property type="protein sequence ID" value="AUG85058.1"/>
    <property type="molecule type" value="Genomic_DNA"/>
</dbReference>
<accession>A0A2H5BGH1</accession>
<name>A0A2H5BGH1_9CAUD</name>
<organism evidence="1 2">
    <name type="scientific">Vibrio phage Ceto</name>
    <dbReference type="NCBI Taxonomy" id="2570300"/>
    <lineage>
        <taxon>Viruses</taxon>
        <taxon>Duplodnaviria</taxon>
        <taxon>Heunggongvirae</taxon>
        <taxon>Uroviricota</taxon>
        <taxon>Caudoviricetes</taxon>
        <taxon>Demerecviridae</taxon>
        <taxon>Ermolyevavirinae</taxon>
        <taxon>Cetovirus</taxon>
        <taxon>Cetovirus ceto</taxon>
    </lineage>
</organism>
<keyword evidence="2" id="KW-1185">Reference proteome</keyword>